<reference evidence="1" key="1">
    <citation type="submission" date="2022-03" db="EMBL/GenBank/DDBJ databases">
        <authorList>
            <person name="Martin H S."/>
        </authorList>
    </citation>
    <scope>NUCLEOTIDE SEQUENCE</scope>
</reference>
<dbReference type="Proteomes" id="UP000837857">
    <property type="component" value="Chromosome 4"/>
</dbReference>
<gene>
    <name evidence="1" type="ORF">IPOD504_LOCUS13625</name>
</gene>
<proteinExistence type="predicted"/>
<accession>A0ABN8ITS5</accession>
<sequence>MSKSFVALKISACDEAHAQCGRAAVCAEWEHGMRRGSRWTPRRHVTAAFVSDPRTRPNCTRPRVLIASESQHSP</sequence>
<evidence type="ECO:0000313" key="2">
    <source>
        <dbReference type="Proteomes" id="UP000837857"/>
    </source>
</evidence>
<evidence type="ECO:0000313" key="1">
    <source>
        <dbReference type="EMBL" id="CAH2066883.1"/>
    </source>
</evidence>
<feature type="non-terminal residue" evidence="1">
    <location>
        <position position="74"/>
    </location>
</feature>
<dbReference type="EMBL" id="OW152816">
    <property type="protein sequence ID" value="CAH2066883.1"/>
    <property type="molecule type" value="Genomic_DNA"/>
</dbReference>
<protein>
    <submittedName>
        <fullName evidence="1">Uncharacterized protein</fullName>
    </submittedName>
</protein>
<keyword evidence="2" id="KW-1185">Reference proteome</keyword>
<organism evidence="1 2">
    <name type="scientific">Iphiclides podalirius</name>
    <name type="common">scarce swallowtail</name>
    <dbReference type="NCBI Taxonomy" id="110791"/>
    <lineage>
        <taxon>Eukaryota</taxon>
        <taxon>Metazoa</taxon>
        <taxon>Ecdysozoa</taxon>
        <taxon>Arthropoda</taxon>
        <taxon>Hexapoda</taxon>
        <taxon>Insecta</taxon>
        <taxon>Pterygota</taxon>
        <taxon>Neoptera</taxon>
        <taxon>Endopterygota</taxon>
        <taxon>Lepidoptera</taxon>
        <taxon>Glossata</taxon>
        <taxon>Ditrysia</taxon>
        <taxon>Papilionoidea</taxon>
        <taxon>Papilionidae</taxon>
        <taxon>Papilioninae</taxon>
        <taxon>Iphiclides</taxon>
    </lineage>
</organism>
<name>A0ABN8ITS5_9NEOP</name>